<comment type="caution">
    <text evidence="3">The sequence shown here is derived from an EMBL/GenBank/DDBJ whole genome shotgun (WGS) entry which is preliminary data.</text>
</comment>
<feature type="compositionally biased region" description="Basic and acidic residues" evidence="2">
    <location>
        <begin position="338"/>
        <end position="353"/>
    </location>
</feature>
<name>A0A9N9F6T3_9GLOM</name>
<accession>A0A9N9F6T3</accession>
<feature type="compositionally biased region" description="Basic and acidic residues" evidence="2">
    <location>
        <begin position="231"/>
        <end position="244"/>
    </location>
</feature>
<gene>
    <name evidence="3" type="ORF">ALEPTO_LOCUS4066</name>
</gene>
<dbReference type="AlphaFoldDB" id="A0A9N9F6T3"/>
<feature type="region of interest" description="Disordered" evidence="2">
    <location>
        <begin position="1"/>
        <end position="100"/>
    </location>
</feature>
<feature type="region of interest" description="Disordered" evidence="2">
    <location>
        <begin position="116"/>
        <end position="181"/>
    </location>
</feature>
<feature type="coiled-coil region" evidence="1">
    <location>
        <begin position="439"/>
        <end position="506"/>
    </location>
</feature>
<evidence type="ECO:0000313" key="3">
    <source>
        <dbReference type="EMBL" id="CAG8512886.1"/>
    </source>
</evidence>
<organism evidence="3 4">
    <name type="scientific">Ambispora leptoticha</name>
    <dbReference type="NCBI Taxonomy" id="144679"/>
    <lineage>
        <taxon>Eukaryota</taxon>
        <taxon>Fungi</taxon>
        <taxon>Fungi incertae sedis</taxon>
        <taxon>Mucoromycota</taxon>
        <taxon>Glomeromycotina</taxon>
        <taxon>Glomeromycetes</taxon>
        <taxon>Archaeosporales</taxon>
        <taxon>Ambisporaceae</taxon>
        <taxon>Ambispora</taxon>
    </lineage>
</organism>
<evidence type="ECO:0000313" key="4">
    <source>
        <dbReference type="Proteomes" id="UP000789508"/>
    </source>
</evidence>
<dbReference type="OrthoDB" id="2450024at2759"/>
<keyword evidence="4" id="KW-1185">Reference proteome</keyword>
<evidence type="ECO:0000256" key="1">
    <source>
        <dbReference type="SAM" id="Coils"/>
    </source>
</evidence>
<feature type="compositionally biased region" description="Basic and acidic residues" evidence="2">
    <location>
        <begin position="364"/>
        <end position="383"/>
    </location>
</feature>
<dbReference type="Proteomes" id="UP000789508">
    <property type="component" value="Unassembled WGS sequence"/>
</dbReference>
<evidence type="ECO:0000256" key="2">
    <source>
        <dbReference type="SAM" id="MobiDB-lite"/>
    </source>
</evidence>
<keyword evidence="1" id="KW-0175">Coiled coil</keyword>
<dbReference type="EMBL" id="CAJVPS010000873">
    <property type="protein sequence ID" value="CAG8512886.1"/>
    <property type="molecule type" value="Genomic_DNA"/>
</dbReference>
<proteinExistence type="predicted"/>
<feature type="region of interest" description="Disordered" evidence="2">
    <location>
        <begin position="326"/>
        <end position="430"/>
    </location>
</feature>
<reference evidence="3" key="1">
    <citation type="submission" date="2021-06" db="EMBL/GenBank/DDBJ databases">
        <authorList>
            <person name="Kallberg Y."/>
            <person name="Tangrot J."/>
            <person name="Rosling A."/>
        </authorList>
    </citation>
    <scope>NUCLEOTIDE SEQUENCE</scope>
    <source>
        <strain evidence="3">FL130A</strain>
    </source>
</reference>
<protein>
    <submittedName>
        <fullName evidence="3">12746_t:CDS:1</fullName>
    </submittedName>
</protein>
<feature type="compositionally biased region" description="Low complexity" evidence="2">
    <location>
        <begin position="7"/>
        <end position="16"/>
    </location>
</feature>
<feature type="compositionally biased region" description="Polar residues" evidence="2">
    <location>
        <begin position="409"/>
        <end position="430"/>
    </location>
</feature>
<sequence length="600" mass="68742">MYDKNNHNNSTNNGGENQEEKSNQKPTHKKRSFRLPAVFSSKEDKELSANASPHSPKQPKDRRRFADMFHKERKVSVNNNTRRITTRNKSNDDEKQKKNRRSFIFSEMFSFSDTEDYAHQNDDEYNDENDINGQRRRIRSKSSSSNNKEKNKKRRTLFSDFFGFSDDENSPRAKQRKRRSLNLGEYDVKDEAKIMQRKRLSLNISDLLDSQMPTSSPSPKTKRSISQPQLIDKHIVDSPTKEEIASPQTPLNPADYVGQESHQIPDHQFEKEQKKQRRISNGSIASIASTTSTATASIIETAAPSTSLIPESPIVESNKQNINMLEDEDVENETPSPRWDKNWKQGVEKRIPDAIEDTEPLSEEANHGEEQDKSEANADESKFTENSSANGGELVEDVETEKPQEFETKNSSFSNTTTLETKISPQTEQTKLSTMETVIIRQLELAERMEKTMNRLESKVNEQREEMDNMYTTRMQETIQRLESKLDAQRNELDELRQVIGDLRKSQKLLLSKDQHSFFHYQELPHNTIEFTTSEVGEDGAGALTLTSEQDTTTTYTTTLVKTLVVNPLYKTVGIASTVFHTLYVRPVVGFVKVVKQSVI</sequence>
<feature type="region of interest" description="Disordered" evidence="2">
    <location>
        <begin position="205"/>
        <end position="259"/>
    </location>
</feature>